<sequence>MDFRQLEYFRAVVEAGSVSQAAKNLNMTQPPMSHAITKLERELGVRLLERTAKGVHPTQAGLHLLSRGERLLADRNRVVETLRSMAEGAAGDLRIGVEPMVINEIIADVLAEFLDQAPGARVSLVDVTPDVIVQRIRAGELDMGCVPFAPAQFAGFVADICEWSPVIDIDLKLAVPKYRAKEQHPDGKGWGRWILPSPIPAFSGMPDAANKALSADRSFEVLEVSTPQTALAFVAAGLGVAPVTERMAGASDAVALLEPPRWLRPMQATLLWKRGAEITPLMERWLQATRTVAEHRRALGR</sequence>
<accession>A0ABX6B222</accession>
<dbReference type="Gene3D" id="3.40.190.290">
    <property type="match status" value="1"/>
</dbReference>
<keyword evidence="4" id="KW-0804">Transcription</keyword>
<evidence type="ECO:0000256" key="2">
    <source>
        <dbReference type="ARBA" id="ARBA00023015"/>
    </source>
</evidence>
<evidence type="ECO:0000256" key="4">
    <source>
        <dbReference type="ARBA" id="ARBA00023163"/>
    </source>
</evidence>
<evidence type="ECO:0000256" key="3">
    <source>
        <dbReference type="ARBA" id="ARBA00023125"/>
    </source>
</evidence>
<dbReference type="GeneID" id="95538545"/>
<dbReference type="SUPFAM" id="SSF46785">
    <property type="entry name" value="Winged helix' DNA-binding domain"/>
    <property type="match status" value="1"/>
</dbReference>
<organism evidence="6 7">
    <name type="scientific">Streptomyces prasinus</name>
    <dbReference type="NCBI Taxonomy" id="67345"/>
    <lineage>
        <taxon>Bacteria</taxon>
        <taxon>Bacillati</taxon>
        <taxon>Actinomycetota</taxon>
        <taxon>Actinomycetes</taxon>
        <taxon>Kitasatosporales</taxon>
        <taxon>Streptomycetaceae</taxon>
        <taxon>Streptomyces</taxon>
    </lineage>
</organism>
<keyword evidence="3" id="KW-0238">DNA-binding</keyword>
<evidence type="ECO:0000313" key="6">
    <source>
        <dbReference type="EMBL" id="QEV09140.1"/>
    </source>
</evidence>
<dbReference type="RefSeq" id="WP_055606409.1">
    <property type="nucleotide sequence ID" value="NZ_CP023697.1"/>
</dbReference>
<name>A0ABX6B222_9ACTN</name>
<keyword evidence="7" id="KW-1185">Reference proteome</keyword>
<dbReference type="Pfam" id="PF00126">
    <property type="entry name" value="HTH_1"/>
    <property type="match status" value="1"/>
</dbReference>
<evidence type="ECO:0000256" key="1">
    <source>
        <dbReference type="ARBA" id="ARBA00009437"/>
    </source>
</evidence>
<comment type="similarity">
    <text evidence="1">Belongs to the LysR transcriptional regulatory family.</text>
</comment>
<dbReference type="PANTHER" id="PTHR30346">
    <property type="entry name" value="TRANSCRIPTIONAL DUAL REGULATOR HCAR-RELATED"/>
    <property type="match status" value="1"/>
</dbReference>
<dbReference type="PANTHER" id="PTHR30346:SF28">
    <property type="entry name" value="HTH-TYPE TRANSCRIPTIONAL REGULATOR CYNR"/>
    <property type="match status" value="1"/>
</dbReference>
<keyword evidence="2" id="KW-0805">Transcription regulation</keyword>
<dbReference type="PRINTS" id="PR00039">
    <property type="entry name" value="HTHLYSR"/>
</dbReference>
<evidence type="ECO:0000259" key="5">
    <source>
        <dbReference type="PROSITE" id="PS50931"/>
    </source>
</evidence>
<dbReference type="InterPro" id="IPR036388">
    <property type="entry name" value="WH-like_DNA-bd_sf"/>
</dbReference>
<dbReference type="Pfam" id="PF03466">
    <property type="entry name" value="LysR_substrate"/>
    <property type="match status" value="1"/>
</dbReference>
<dbReference type="InterPro" id="IPR005119">
    <property type="entry name" value="LysR_subst-bd"/>
</dbReference>
<evidence type="ECO:0000313" key="7">
    <source>
        <dbReference type="Proteomes" id="UP000326041"/>
    </source>
</evidence>
<feature type="domain" description="HTH lysR-type" evidence="5">
    <location>
        <begin position="1"/>
        <end position="58"/>
    </location>
</feature>
<dbReference type="InterPro" id="IPR000847">
    <property type="entry name" value="LysR_HTH_N"/>
</dbReference>
<dbReference type="SUPFAM" id="SSF53850">
    <property type="entry name" value="Periplasmic binding protein-like II"/>
    <property type="match status" value="1"/>
</dbReference>
<dbReference type="Gene3D" id="1.10.10.10">
    <property type="entry name" value="Winged helix-like DNA-binding domain superfamily/Winged helix DNA-binding domain"/>
    <property type="match status" value="1"/>
</dbReference>
<dbReference type="Proteomes" id="UP000326041">
    <property type="component" value="Chromosome"/>
</dbReference>
<dbReference type="EMBL" id="CP023697">
    <property type="protein sequence ID" value="QEV09140.1"/>
    <property type="molecule type" value="Genomic_DNA"/>
</dbReference>
<dbReference type="PROSITE" id="PS50931">
    <property type="entry name" value="HTH_LYSR"/>
    <property type="match status" value="1"/>
</dbReference>
<gene>
    <name evidence="6" type="ORF">CP972_29135</name>
</gene>
<proteinExistence type="inferred from homology"/>
<dbReference type="InterPro" id="IPR036390">
    <property type="entry name" value="WH_DNA-bd_sf"/>
</dbReference>
<protein>
    <submittedName>
        <fullName evidence="6">LysR family transcriptional regulator</fullName>
    </submittedName>
</protein>
<reference evidence="6 7" key="1">
    <citation type="submission" date="2017-09" db="EMBL/GenBank/DDBJ databases">
        <authorList>
            <person name="Lee N."/>
            <person name="Cho B.-K."/>
        </authorList>
    </citation>
    <scope>NUCLEOTIDE SEQUENCE [LARGE SCALE GENOMIC DNA]</scope>
    <source>
        <strain evidence="6 7">ATCC 13879</strain>
    </source>
</reference>
<dbReference type="CDD" id="cd05466">
    <property type="entry name" value="PBP2_LTTR_substrate"/>
    <property type="match status" value="1"/>
</dbReference>